<comment type="caution">
    <text evidence="2">The sequence shown here is derived from an EMBL/GenBank/DDBJ whole genome shotgun (WGS) entry which is preliminary data.</text>
</comment>
<proteinExistence type="predicted"/>
<evidence type="ECO:0000313" key="3">
    <source>
        <dbReference type="Proteomes" id="UP001270053"/>
    </source>
</evidence>
<organism evidence="2 3">
    <name type="scientific">Flavobacterium flavipigmentatum</name>
    <dbReference type="NCBI Taxonomy" id="2893884"/>
    <lineage>
        <taxon>Bacteria</taxon>
        <taxon>Pseudomonadati</taxon>
        <taxon>Bacteroidota</taxon>
        <taxon>Flavobacteriia</taxon>
        <taxon>Flavobacteriales</taxon>
        <taxon>Flavobacteriaceae</taxon>
        <taxon>Flavobacterium</taxon>
    </lineage>
</organism>
<dbReference type="EMBL" id="JAWXVH010000001">
    <property type="protein sequence ID" value="MDX6184275.1"/>
    <property type="molecule type" value="Genomic_DNA"/>
</dbReference>
<dbReference type="Proteomes" id="UP001270053">
    <property type="component" value="Unassembled WGS sequence"/>
</dbReference>
<sequence>MKKVKTIIEEVSYKDWGIELINISNVNLLKITPSNSEVEMSDSYKIIYIQDDIRFQDLIQICFNTIFNLEKYICSHKFLYKDVAIFCPNSNEDKFIKIENKIVDPYKSKMVSSFNDIIEIISDITYEDWEFDVFEENELPTLQIKFKEIDTISGEESYQYSRKWLFAYNEMGKTQVIQTCYLALSTAIKHESRENLKYKNKWIANPHRSINLILEENIA</sequence>
<dbReference type="RefSeq" id="WP_229975391.1">
    <property type="nucleotide sequence ID" value="NZ_CP087133.1"/>
</dbReference>
<name>A0AAJ2VWM2_9FLAO</name>
<evidence type="ECO:0000313" key="1">
    <source>
        <dbReference type="EMBL" id="MDX6180675.1"/>
    </source>
</evidence>
<evidence type="ECO:0000313" key="2">
    <source>
        <dbReference type="EMBL" id="MDX6184275.1"/>
    </source>
</evidence>
<dbReference type="Proteomes" id="UP001278738">
    <property type="component" value="Unassembled WGS sequence"/>
</dbReference>
<gene>
    <name evidence="1" type="ORF">SGQ18_00815</name>
    <name evidence="2" type="ORF">SGQ44_00815</name>
</gene>
<accession>A0AAJ2VWM2</accession>
<reference evidence="2 4" key="1">
    <citation type="submission" date="2023-11" db="EMBL/GenBank/DDBJ databases">
        <title>Unpublished Manusciprt.</title>
        <authorList>
            <person name="Saticioglu I.B."/>
            <person name="Ay H."/>
            <person name="Ajmi N."/>
            <person name="Altun S."/>
            <person name="Duman M."/>
        </authorList>
    </citation>
    <scope>NUCLEOTIDE SEQUENCE</scope>
    <source>
        <strain evidence="1 4">Fl-33</strain>
        <strain evidence="2">Fl-77</strain>
    </source>
</reference>
<keyword evidence="4" id="KW-1185">Reference proteome</keyword>
<evidence type="ECO:0000313" key="4">
    <source>
        <dbReference type="Proteomes" id="UP001278738"/>
    </source>
</evidence>
<protein>
    <submittedName>
        <fullName evidence="2">Uncharacterized protein</fullName>
    </submittedName>
</protein>
<dbReference type="EMBL" id="JAWXVG010000001">
    <property type="protein sequence ID" value="MDX6180675.1"/>
    <property type="molecule type" value="Genomic_DNA"/>
</dbReference>
<dbReference type="AlphaFoldDB" id="A0AAJ2VWM2"/>